<feature type="region of interest" description="Disordered" evidence="1">
    <location>
        <begin position="1"/>
        <end position="89"/>
    </location>
</feature>
<dbReference type="InParanoid" id="A0A6J3QQ12"/>
<evidence type="ECO:0000313" key="2">
    <source>
        <dbReference type="Proteomes" id="UP000245320"/>
    </source>
</evidence>
<feature type="compositionally biased region" description="Pro residues" evidence="1">
    <location>
        <begin position="1"/>
        <end position="14"/>
    </location>
</feature>
<gene>
    <name evidence="3" type="primary">LOC117309748</name>
</gene>
<dbReference type="Proteomes" id="UP000245320">
    <property type="component" value="Chromosome 20"/>
</dbReference>
<feature type="compositionally biased region" description="Pro residues" evidence="1">
    <location>
        <begin position="21"/>
        <end position="30"/>
    </location>
</feature>
<sequence length="306" mass="31907">MPVPERCPPPPGSPPLGLNPRPLPTSPTPLFPAAEGRAERAGCSPYLGRVAGPAPARRLGPSPGGARAGVGGTRRRQRGQAQPWSEVAGLRRGIGAQGLPLPGTRSWLRSVSRPRAGLCPRSAPFSQRGWAGACITVTSPPLRSLSGARGAPAPRTAGLEQPDTTWHFERTQVPRWPLKKQEARGQGAALFSWWPPARCGHVLSLHTAACPPSGRLCPSSASPATSLDDPKPSKDTVSAPTPSPGIWGHPEGPLKLSQDPKGTGGESGCHRRARTACTHQTWRLQQGSASQLASGWSSVPAVPAAA</sequence>
<feature type="compositionally biased region" description="Gly residues" evidence="1">
    <location>
        <begin position="62"/>
        <end position="72"/>
    </location>
</feature>
<name>A0A6J3QQ12_TURTR</name>
<evidence type="ECO:0000256" key="1">
    <source>
        <dbReference type="SAM" id="MobiDB-lite"/>
    </source>
</evidence>
<feature type="region of interest" description="Disordered" evidence="1">
    <location>
        <begin position="214"/>
        <end position="272"/>
    </location>
</feature>
<proteinExistence type="predicted"/>
<feature type="region of interest" description="Disordered" evidence="1">
    <location>
        <begin position="287"/>
        <end position="306"/>
    </location>
</feature>
<protein>
    <submittedName>
        <fullName evidence="3">Basic proline-rich protein-like</fullName>
    </submittedName>
</protein>
<feature type="compositionally biased region" description="Polar residues" evidence="1">
    <location>
        <begin position="287"/>
        <end position="297"/>
    </location>
</feature>
<dbReference type="AlphaFoldDB" id="A0A6J3QQ12"/>
<keyword evidence="2" id="KW-1185">Reference proteome</keyword>
<reference evidence="3" key="1">
    <citation type="submission" date="2025-08" db="UniProtKB">
        <authorList>
            <consortium name="RefSeq"/>
        </authorList>
    </citation>
    <scope>IDENTIFICATION</scope>
    <source>
        <tissue evidence="3">Spleen</tissue>
    </source>
</reference>
<evidence type="ECO:0000313" key="3">
    <source>
        <dbReference type="RefSeq" id="XP_033704322.1"/>
    </source>
</evidence>
<accession>A0A6J3QQ12</accession>
<dbReference type="RefSeq" id="XP_033704322.1">
    <property type="nucleotide sequence ID" value="XM_033848431.1"/>
</dbReference>
<organism evidence="2 3">
    <name type="scientific">Tursiops truncatus</name>
    <name type="common">Atlantic bottle-nosed dolphin</name>
    <name type="synonym">Delphinus truncatus</name>
    <dbReference type="NCBI Taxonomy" id="9739"/>
    <lineage>
        <taxon>Eukaryota</taxon>
        <taxon>Metazoa</taxon>
        <taxon>Chordata</taxon>
        <taxon>Craniata</taxon>
        <taxon>Vertebrata</taxon>
        <taxon>Euteleostomi</taxon>
        <taxon>Mammalia</taxon>
        <taxon>Eutheria</taxon>
        <taxon>Laurasiatheria</taxon>
        <taxon>Artiodactyla</taxon>
        <taxon>Whippomorpha</taxon>
        <taxon>Cetacea</taxon>
        <taxon>Odontoceti</taxon>
        <taxon>Delphinidae</taxon>
        <taxon>Tursiops</taxon>
    </lineage>
</organism>
<dbReference type="GeneID" id="117309748"/>